<sequence length="183" mass="20348">MDRVRLGCHPVPVTPLDDHSQRRRPLFFPVVIATALLTIIGMVGGYLLGQERDREESDGAEPTPSPVLIATGPACPDQTQKMGAKQGADGELRQVMWVRTNRKTEVWICEDRSGRLFYHANKGGTEAEWIEGKTALFLTGVWSEGDGRYAAQAFDGNIFSVDRKRLLISYADGDREEQKVVES</sequence>
<protein>
    <submittedName>
        <fullName evidence="2">Uncharacterized protein</fullName>
    </submittedName>
</protein>
<accession>A0A931CK71</accession>
<dbReference type="AlphaFoldDB" id="A0A931CK71"/>
<dbReference type="Proteomes" id="UP000598146">
    <property type="component" value="Unassembled WGS sequence"/>
</dbReference>
<proteinExistence type="predicted"/>
<keyword evidence="1" id="KW-1133">Transmembrane helix</keyword>
<keyword evidence="3" id="KW-1185">Reference proteome</keyword>
<keyword evidence="1" id="KW-0472">Membrane</keyword>
<evidence type="ECO:0000313" key="3">
    <source>
        <dbReference type="Proteomes" id="UP000598146"/>
    </source>
</evidence>
<keyword evidence="1" id="KW-0812">Transmembrane</keyword>
<comment type="caution">
    <text evidence="2">The sequence shown here is derived from an EMBL/GenBank/DDBJ whole genome shotgun (WGS) entry which is preliminary data.</text>
</comment>
<evidence type="ECO:0000256" key="1">
    <source>
        <dbReference type="SAM" id="Phobius"/>
    </source>
</evidence>
<name>A0A931CK71_9ACTN</name>
<evidence type="ECO:0000313" key="2">
    <source>
        <dbReference type="EMBL" id="MBG0567723.1"/>
    </source>
</evidence>
<feature type="transmembrane region" description="Helical" evidence="1">
    <location>
        <begin position="26"/>
        <end position="48"/>
    </location>
</feature>
<organism evidence="2 3">
    <name type="scientific">Actinoplanes aureus</name>
    <dbReference type="NCBI Taxonomy" id="2792083"/>
    <lineage>
        <taxon>Bacteria</taxon>
        <taxon>Bacillati</taxon>
        <taxon>Actinomycetota</taxon>
        <taxon>Actinomycetes</taxon>
        <taxon>Micromonosporales</taxon>
        <taxon>Micromonosporaceae</taxon>
        <taxon>Actinoplanes</taxon>
    </lineage>
</organism>
<dbReference type="EMBL" id="JADQTO010000029">
    <property type="protein sequence ID" value="MBG0567723.1"/>
    <property type="molecule type" value="Genomic_DNA"/>
</dbReference>
<gene>
    <name evidence="2" type="ORF">I4J89_40395</name>
</gene>
<reference evidence="2" key="1">
    <citation type="submission" date="2020-11" db="EMBL/GenBank/DDBJ databases">
        <title>Isolation and identification of active actinomycetes.</title>
        <authorList>
            <person name="Sun X."/>
        </authorList>
    </citation>
    <scope>NUCLEOTIDE SEQUENCE</scope>
    <source>
        <strain evidence="2">NEAU-A11</strain>
    </source>
</reference>